<keyword evidence="11" id="KW-0325">Glycoprotein</keyword>
<evidence type="ECO:0000256" key="6">
    <source>
        <dbReference type="ARBA" id="ARBA00022989"/>
    </source>
</evidence>
<evidence type="ECO:0000259" key="17">
    <source>
        <dbReference type="PROSITE" id="PS50262"/>
    </source>
</evidence>
<evidence type="ECO:0000256" key="15">
    <source>
        <dbReference type="RuleBase" id="RU000688"/>
    </source>
</evidence>
<dbReference type="InterPro" id="IPR000276">
    <property type="entry name" value="GPCR_Rhodpsn"/>
</dbReference>
<evidence type="ECO:0000256" key="12">
    <source>
        <dbReference type="ARBA" id="ARBA00023224"/>
    </source>
</evidence>
<organism evidence="18 19">
    <name type="scientific">Xenopus laevis</name>
    <name type="common">African clawed frog</name>
    <dbReference type="NCBI Taxonomy" id="8355"/>
    <lineage>
        <taxon>Eukaryota</taxon>
        <taxon>Metazoa</taxon>
        <taxon>Chordata</taxon>
        <taxon>Craniata</taxon>
        <taxon>Vertebrata</taxon>
        <taxon>Euteleostomi</taxon>
        <taxon>Amphibia</taxon>
        <taxon>Batrachia</taxon>
        <taxon>Anura</taxon>
        <taxon>Pipoidea</taxon>
        <taxon>Pipidae</taxon>
        <taxon>Xenopodinae</taxon>
        <taxon>Xenopus</taxon>
        <taxon>Xenopus</taxon>
    </lineage>
</organism>
<dbReference type="OMA" id="TFNCSHK"/>
<evidence type="ECO:0000256" key="7">
    <source>
        <dbReference type="ARBA" id="ARBA00023040"/>
    </source>
</evidence>
<dbReference type="GO" id="GO:0019957">
    <property type="term" value="F:C-C chemokine binding"/>
    <property type="evidence" value="ECO:0007669"/>
    <property type="project" value="TreeGrafter"/>
</dbReference>
<accession>A0A974C6V9</accession>
<comment type="subunit">
    <text evidence="2">Interacts with MTUS1.</text>
</comment>
<dbReference type="EMBL" id="CM004480">
    <property type="protein sequence ID" value="OCT67678.1"/>
    <property type="molecule type" value="Genomic_DNA"/>
</dbReference>
<feature type="transmembrane region" description="Helical" evidence="16">
    <location>
        <begin position="214"/>
        <end position="236"/>
    </location>
</feature>
<dbReference type="PROSITE" id="PS00237">
    <property type="entry name" value="G_PROTEIN_RECEP_F1_1"/>
    <property type="match status" value="1"/>
</dbReference>
<evidence type="ECO:0000313" key="19">
    <source>
        <dbReference type="Proteomes" id="UP000694892"/>
    </source>
</evidence>
<keyword evidence="9" id="KW-1015">Disulfide bond</keyword>
<evidence type="ECO:0000256" key="5">
    <source>
        <dbReference type="ARBA" id="ARBA00022692"/>
    </source>
</evidence>
<keyword evidence="5 15" id="KW-0812">Transmembrane</keyword>
<dbReference type="PRINTS" id="PR00241">
    <property type="entry name" value="ANGIOTENSINR"/>
</dbReference>
<keyword evidence="6 16" id="KW-1133">Transmembrane helix</keyword>
<feature type="transmembrane region" description="Helical" evidence="16">
    <location>
        <begin position="83"/>
        <end position="103"/>
    </location>
</feature>
<evidence type="ECO:0000256" key="9">
    <source>
        <dbReference type="ARBA" id="ARBA00023157"/>
    </source>
</evidence>
<evidence type="ECO:0000256" key="16">
    <source>
        <dbReference type="SAM" id="Phobius"/>
    </source>
</evidence>
<comment type="function">
    <text evidence="14">Receptor for angiotensin II, a vasoconstricting peptide. Signals primarily via a non-canonical G-protein- and beta-arrestin independent pathways. Cooperates with MTUS1 to inhibit ERK2 activation and cell proliferation.</text>
</comment>
<dbReference type="GO" id="GO:0006955">
    <property type="term" value="P:immune response"/>
    <property type="evidence" value="ECO:0007669"/>
    <property type="project" value="TreeGrafter"/>
</dbReference>
<reference evidence="19" key="1">
    <citation type="journal article" date="2016" name="Nature">
        <title>Genome evolution in the allotetraploid frog Xenopus laevis.</title>
        <authorList>
            <person name="Session A.M."/>
            <person name="Uno Y."/>
            <person name="Kwon T."/>
            <person name="Chapman J.A."/>
            <person name="Toyoda A."/>
            <person name="Takahashi S."/>
            <person name="Fukui A."/>
            <person name="Hikosaka A."/>
            <person name="Suzuki A."/>
            <person name="Kondo M."/>
            <person name="van Heeringen S.J."/>
            <person name="Quigley I."/>
            <person name="Heinz S."/>
            <person name="Ogino H."/>
            <person name="Ochi H."/>
            <person name="Hellsten U."/>
            <person name="Lyons J.B."/>
            <person name="Simakov O."/>
            <person name="Putnam N."/>
            <person name="Stites J."/>
            <person name="Kuroki Y."/>
            <person name="Tanaka T."/>
            <person name="Michiue T."/>
            <person name="Watanabe M."/>
            <person name="Bogdanovic O."/>
            <person name="Lister R."/>
            <person name="Georgiou G."/>
            <person name="Paranjpe S.S."/>
            <person name="van Kruijsbergen I."/>
            <person name="Shu S."/>
            <person name="Carlson J."/>
            <person name="Kinoshita T."/>
            <person name="Ohta Y."/>
            <person name="Mawaribuchi S."/>
            <person name="Jenkins J."/>
            <person name="Grimwood J."/>
            <person name="Schmutz J."/>
            <person name="Mitros T."/>
            <person name="Mozaffari S.V."/>
            <person name="Suzuki Y."/>
            <person name="Haramoto Y."/>
            <person name="Yamamoto T.S."/>
            <person name="Takagi C."/>
            <person name="Heald R."/>
            <person name="Miller K."/>
            <person name="Haudenschild C."/>
            <person name="Kitzman J."/>
            <person name="Nakayama T."/>
            <person name="Izutsu Y."/>
            <person name="Robert J."/>
            <person name="Fortriede J."/>
            <person name="Burns K."/>
            <person name="Lotay V."/>
            <person name="Karimi K."/>
            <person name="Yasuoka Y."/>
            <person name="Dichmann D.S."/>
            <person name="Flajnik M.F."/>
            <person name="Houston D.W."/>
            <person name="Shendure J."/>
            <person name="DuPasquier L."/>
            <person name="Vize P.D."/>
            <person name="Zorn A.M."/>
            <person name="Ito M."/>
            <person name="Marcotte E.M."/>
            <person name="Wallingford J.B."/>
            <person name="Ito Y."/>
            <person name="Asashima M."/>
            <person name="Ueno N."/>
            <person name="Matsuda Y."/>
            <person name="Veenstra G.J."/>
            <person name="Fujiyama A."/>
            <person name="Harland R.M."/>
            <person name="Taira M."/>
            <person name="Rokhsar D.S."/>
        </authorList>
    </citation>
    <scope>NUCLEOTIDE SEQUENCE [LARGE SCALE GENOMIC DNA]</scope>
    <source>
        <strain evidence="19">J</strain>
    </source>
</reference>
<evidence type="ECO:0000256" key="10">
    <source>
        <dbReference type="ARBA" id="ARBA00023170"/>
    </source>
</evidence>
<dbReference type="InterPro" id="IPR000248">
    <property type="entry name" value="ATII_rcpt"/>
</dbReference>
<feature type="transmembrane region" description="Helical" evidence="16">
    <location>
        <begin position="51"/>
        <end position="71"/>
    </location>
</feature>
<feature type="domain" description="G-protein coupled receptors family 1 profile" evidence="17">
    <location>
        <begin position="63"/>
        <end position="320"/>
    </location>
</feature>
<dbReference type="Gene3D" id="1.20.1070.10">
    <property type="entry name" value="Rhodopsin 7-helix transmembrane proteins"/>
    <property type="match status" value="1"/>
</dbReference>
<dbReference type="GO" id="GO:0016493">
    <property type="term" value="F:C-C chemokine receptor activity"/>
    <property type="evidence" value="ECO:0007669"/>
    <property type="project" value="TreeGrafter"/>
</dbReference>
<sequence length="370" mass="41961">MIQRNYSVLIISSKTLQDMTSTYLNISSNVSDKMSCQNMTLTDHQPELMPVLYSIIFTFGIIGNCLVIVVFRLQGDLKSVASIYIMNLAVADLVFLATLPFWATYYAFGYNWLFGKVMCKISSSLLCLNLFASIFFISCMSVDRYLAVVYPFSSQRRTKHQACLVSISVWILAILSSIPTFYFRNAFYIDELGVRVCAMDFPKEKYSSWCVGMALMKIMLGFCAPVCVIGTCYLMIGIHLIRSKGPMITIQNRDRVLKIVTAIVMAFLICWFPFHALTFLDALVRMHIISNCQIVTFIEKAMPFCICMGFSNSCINPLLYCFVGNQFRENFRHLFLSKISVNINSQLNSSRKASDCKEQEPSGQSNNVVI</sequence>
<dbReference type="GO" id="GO:0008217">
    <property type="term" value="P:regulation of blood pressure"/>
    <property type="evidence" value="ECO:0007669"/>
    <property type="project" value="UniProtKB-ARBA"/>
</dbReference>
<dbReference type="GO" id="GO:0009897">
    <property type="term" value="C:external side of plasma membrane"/>
    <property type="evidence" value="ECO:0007669"/>
    <property type="project" value="TreeGrafter"/>
</dbReference>
<evidence type="ECO:0000256" key="2">
    <source>
        <dbReference type="ARBA" id="ARBA00011129"/>
    </source>
</evidence>
<evidence type="ECO:0000256" key="4">
    <source>
        <dbReference type="ARBA" id="ARBA00022475"/>
    </source>
</evidence>
<dbReference type="GO" id="GO:0019722">
    <property type="term" value="P:calcium-mediated signaling"/>
    <property type="evidence" value="ECO:0007669"/>
    <property type="project" value="TreeGrafter"/>
</dbReference>
<evidence type="ECO:0000256" key="8">
    <source>
        <dbReference type="ARBA" id="ARBA00023136"/>
    </source>
</evidence>
<dbReference type="InterPro" id="IPR050119">
    <property type="entry name" value="CCR1-9-like"/>
</dbReference>
<dbReference type="Proteomes" id="UP000694892">
    <property type="component" value="Chromosome 8L"/>
</dbReference>
<protein>
    <recommendedName>
        <fullName evidence="3">Type-2 angiotensin II receptor</fullName>
    </recommendedName>
    <alternativeName>
        <fullName evidence="13">Angiotensin II type-2 receptor</fullName>
    </alternativeName>
</protein>
<feature type="transmembrane region" description="Helical" evidence="16">
    <location>
        <begin position="162"/>
        <end position="183"/>
    </location>
</feature>
<dbReference type="Pfam" id="PF00001">
    <property type="entry name" value="7tm_1"/>
    <property type="match status" value="1"/>
</dbReference>
<dbReference type="GO" id="GO:0030593">
    <property type="term" value="P:neutrophil chemotaxis"/>
    <property type="evidence" value="ECO:0007669"/>
    <property type="project" value="TreeGrafter"/>
</dbReference>
<dbReference type="PRINTS" id="PR00636">
    <property type="entry name" value="ANGIOTENSN2R"/>
</dbReference>
<proteinExistence type="inferred from homology"/>
<dbReference type="AlphaFoldDB" id="A0A974C6V9"/>
<dbReference type="GO" id="GO:0006954">
    <property type="term" value="P:inflammatory response"/>
    <property type="evidence" value="ECO:0007669"/>
    <property type="project" value="InterPro"/>
</dbReference>
<keyword evidence="7 15" id="KW-0297">G-protein coupled receptor</keyword>
<keyword evidence="4" id="KW-1003">Cell membrane</keyword>
<dbReference type="GO" id="GO:0042311">
    <property type="term" value="P:vasodilation"/>
    <property type="evidence" value="ECO:0007669"/>
    <property type="project" value="UniProtKB-ARBA"/>
</dbReference>
<keyword evidence="8 16" id="KW-0472">Membrane</keyword>
<dbReference type="InterPro" id="IPR000147">
    <property type="entry name" value="ATII_AT2_rcpt"/>
</dbReference>
<keyword evidence="12 15" id="KW-0807">Transducer</keyword>
<comment type="subcellular location">
    <subcellularLocation>
        <location evidence="1">Cell membrane</location>
        <topology evidence="1">Multi-pass membrane protein</topology>
    </subcellularLocation>
</comment>
<dbReference type="CDD" id="cd15191">
    <property type="entry name" value="7tmA_AT2R"/>
    <property type="match status" value="1"/>
</dbReference>
<dbReference type="InterPro" id="IPR017452">
    <property type="entry name" value="GPCR_Rhodpsn_7TM"/>
</dbReference>
<gene>
    <name evidence="18" type="ORF">XELAEV_18038979mg</name>
</gene>
<dbReference type="GO" id="GO:0042981">
    <property type="term" value="P:regulation of apoptotic process"/>
    <property type="evidence" value="ECO:0007669"/>
    <property type="project" value="InterPro"/>
</dbReference>
<name>A0A974C6V9_XENLA</name>
<feature type="transmembrane region" description="Helical" evidence="16">
    <location>
        <begin position="256"/>
        <end position="274"/>
    </location>
</feature>
<evidence type="ECO:0000256" key="14">
    <source>
        <dbReference type="ARBA" id="ARBA00045573"/>
    </source>
</evidence>
<dbReference type="PANTHER" id="PTHR10489">
    <property type="entry name" value="CELL ADHESION MOLECULE"/>
    <property type="match status" value="1"/>
</dbReference>
<keyword evidence="10 15" id="KW-0675">Receptor</keyword>
<dbReference type="PROSITE" id="PS50262">
    <property type="entry name" value="G_PROTEIN_RECEP_F1_2"/>
    <property type="match status" value="1"/>
</dbReference>
<dbReference type="PANTHER" id="PTHR10489:SF952">
    <property type="entry name" value="TYPE-2 ANGIOTENSIN II RECEPTOR"/>
    <property type="match status" value="1"/>
</dbReference>
<comment type="similarity">
    <text evidence="15">Belongs to the G-protein coupled receptor 1 family.</text>
</comment>
<evidence type="ECO:0000256" key="11">
    <source>
        <dbReference type="ARBA" id="ARBA00023180"/>
    </source>
</evidence>
<feature type="transmembrane region" description="Helical" evidence="16">
    <location>
        <begin position="123"/>
        <end position="142"/>
    </location>
</feature>
<dbReference type="GO" id="GO:0007204">
    <property type="term" value="P:positive regulation of cytosolic calcium ion concentration"/>
    <property type="evidence" value="ECO:0007669"/>
    <property type="project" value="TreeGrafter"/>
</dbReference>
<evidence type="ECO:0000256" key="1">
    <source>
        <dbReference type="ARBA" id="ARBA00004651"/>
    </source>
</evidence>
<dbReference type="PRINTS" id="PR00237">
    <property type="entry name" value="GPCRRHODOPSN"/>
</dbReference>
<dbReference type="FunFam" id="1.20.1070.10:FF:000161">
    <property type="entry name" value="type-2 angiotensin II receptor"/>
    <property type="match status" value="1"/>
</dbReference>
<evidence type="ECO:0000256" key="3">
    <source>
        <dbReference type="ARBA" id="ARBA00013651"/>
    </source>
</evidence>
<evidence type="ECO:0000313" key="18">
    <source>
        <dbReference type="EMBL" id="OCT67678.1"/>
    </source>
</evidence>
<evidence type="ECO:0000256" key="13">
    <source>
        <dbReference type="ARBA" id="ARBA00032126"/>
    </source>
</evidence>
<dbReference type="GO" id="GO:0004945">
    <property type="term" value="F:angiotensin type II receptor activity"/>
    <property type="evidence" value="ECO:0007669"/>
    <property type="project" value="InterPro"/>
</dbReference>
<dbReference type="SUPFAM" id="SSF81321">
    <property type="entry name" value="Family A G protein-coupled receptor-like"/>
    <property type="match status" value="1"/>
</dbReference>